<feature type="coiled-coil region" evidence="8">
    <location>
        <begin position="30"/>
        <end position="71"/>
    </location>
</feature>
<evidence type="ECO:0000256" key="4">
    <source>
        <dbReference type="ARBA" id="ARBA00022670"/>
    </source>
</evidence>
<feature type="region of interest" description="Disordered" evidence="9">
    <location>
        <begin position="561"/>
        <end position="591"/>
    </location>
</feature>
<comment type="similarity">
    <text evidence="2">Belongs to the peptidase C19 family.</text>
</comment>
<dbReference type="GO" id="GO:0004843">
    <property type="term" value="F:cysteine-type deubiquitinase activity"/>
    <property type="evidence" value="ECO:0007669"/>
    <property type="project" value="UniProtKB-EC"/>
</dbReference>
<evidence type="ECO:0000256" key="9">
    <source>
        <dbReference type="SAM" id="MobiDB-lite"/>
    </source>
</evidence>
<feature type="compositionally biased region" description="Polar residues" evidence="9">
    <location>
        <begin position="1026"/>
        <end position="1036"/>
    </location>
</feature>
<dbReference type="VEuPathDB" id="TriTrypDB:LDHU3_17.1680"/>
<protein>
    <recommendedName>
        <fullName evidence="3">ubiquitinyl hydrolase 1</fullName>
        <ecNumber evidence="3">3.4.19.12</ecNumber>
    </recommendedName>
</protein>
<feature type="compositionally biased region" description="Polar residues" evidence="9">
    <location>
        <begin position="1237"/>
        <end position="1250"/>
    </location>
</feature>
<evidence type="ECO:0000313" key="12">
    <source>
        <dbReference type="Proteomes" id="UP000318447"/>
    </source>
</evidence>
<dbReference type="VEuPathDB" id="TriTrypDB:LdCL_170017900"/>
<dbReference type="Pfam" id="PF00443">
    <property type="entry name" value="UCH"/>
    <property type="match status" value="1"/>
</dbReference>
<feature type="compositionally biased region" description="Polar residues" evidence="9">
    <location>
        <begin position="1083"/>
        <end position="1092"/>
    </location>
</feature>
<dbReference type="PANTHER" id="PTHR24006">
    <property type="entry name" value="UBIQUITIN CARBOXYL-TERMINAL HYDROLASE"/>
    <property type="match status" value="1"/>
</dbReference>
<dbReference type="PROSITE" id="PS50235">
    <property type="entry name" value="USP_3"/>
    <property type="match status" value="1"/>
</dbReference>
<dbReference type="VEuPathDB" id="TriTrypDB:LdBPK_171180.1"/>
<keyword evidence="6 11" id="KW-0378">Hydrolase</keyword>
<dbReference type="GO" id="GO:0005634">
    <property type="term" value="C:nucleus"/>
    <property type="evidence" value="ECO:0007669"/>
    <property type="project" value="TreeGrafter"/>
</dbReference>
<feature type="compositionally biased region" description="Basic and acidic residues" evidence="9">
    <location>
        <begin position="760"/>
        <end position="783"/>
    </location>
</feature>
<dbReference type="VEuPathDB" id="TriTrypDB:LDHU3_17.1670"/>
<dbReference type="PANTHER" id="PTHR24006:SF758">
    <property type="entry name" value="UBIQUITIN CARBOXYL-TERMINAL HYDROLASE 36"/>
    <property type="match status" value="1"/>
</dbReference>
<dbReference type="EC" id="3.4.19.12" evidence="3"/>
<sequence>MLFSATRQLLALRAKQRATRAAVLEQMAAYEAARHAYETAQRQEAELRAMLRAAEARTTQLLQDFDDAEAQLRKTTTDLSHNQFLCHSLESRIAEHVRCQRSAVLLLAPPSSSISQSSAPPRLCHMDPYSLLHTPTGEAFTYDLVELSSCASADQAVGMLSGGESDDGSATEGRNDAADAAVGRSNDEGDDIDAEANQLPNSPSITSLLTEAVRDALHGYHYTLLCTSSGGCRLCAHDENLTNNVCPGTVPSTSDVPAAAHGQPSKHWWTCQPASLCLRLLQLLQREAARSGIRALSITVAAGCVDEREAAHIPGSGVTTRTASAKASHRAAVACGWTDLLLPAAARHQQVTVSMEAAPSQEGEETALPSMMSDVRVMRGTSGGSAGVGSWLEAACTRPNDRHILLPSTPCAAAAKGAPLTTHAPTLEGVPVGSIEAAAFWLREAGLLSTPDTSNIPKDRAALQSSTATSTEHVDAQATTAASSVVVLLVGVDSQDATGKLHRSLLRVVSDTHFDPGCFASARPLLKSGRGGINADPPACCSPSTFALYMSHALGAVARAAAEKTPDAPDTGRSATQVNGEHDGTAASSPVPMPLLQRAQVAPLAACEIRAAAQSISLQCPAEVCAVSAAARGYASSRSQLDAAWSLWAALLRPVFGGNSKALWLHCTSVGGRGGGSRGTDASIGFRDSAESASSPGGPPSPPVPRDDTAALRLSALFCRLVRHDAVASEVSPDLARLLQATSSDLHTIASLMSHGRRMLEAQAQKERTSGTCEDGRLDDGHLRNGSRALNDDGTPVRLSRGGARTSGDDRGRDDGHDDVALVSPPPRPSVRLGFNRAGDGSRSASSIATAAGSALGATVAETANRQQRISGIGPSPAAPFSCARLAVPRRLQSSDVAEGVRVSAARHIDVDAEEGENDDNARKMRGTLAEAAARGSPRRKGGGGRDDSLAGGDSAQRRISSEARSRSRSRTGGSGYSSASGLRYPVSRVNALAATATLSAAPHDLPSPLNQGRTGSRSPPPMTAVQKTSASTSLFRQPRATPLPAPITAAVLRPSNTESRASPTLDTGTATAVTHAARQPPSLRQESSSRSAGGPGFTTAMASSAKTPPLQMLISPASPPLRAGVSPRMLPLHPTRADASSASMFLSRAASASTVTTTVATTPSSSQAQLPPPVGSQVSPYELQQHQPYPMPPTPSSTAAAVMPSRSVVHHDFGDLAGDAVGEDRAATEAEPHTLLRSTKPLSQKSEPTVATAGSEWQSAPPSPLPTSVELLARPRLPLLPEATLPYDEVGITPLTNSADRRIYPFMRDFSGFHNTGNDCYGCSLLTMLLRSEVFRRALLGSPLVCAMRRYEALLTGKSERRVLWTSGYVNTAAETKAKKTAARKRTRPAGWPADDGDDGGQTEEASVTGACGLPDTTPRVPAETLAHSQYVWRPTADVQHTLDVLDTFSLSELEDALEVDLETQRVPATLHGALAALARAQRWREHMTTLVNMPRMQAAERQRLLETKIYHDNDRDFDGQVYTHGIRLNAVANLFDGEFFLGDQEDAHELFVSVMAKLETEAVKFQHHCDEVLERRSSKRLLRGAHAPSAFSMRPSDVPAAASPSKPHRLSVSTTAGEVWINTLVQTRLLNIIRCRTAECHHEIVTDEVCVNLSVHIPEEPLTSPPPALPLPPQSCFPAQPPPLSPTPIFPSSSIAAAVAAPLPAMDGGGGRCRSLANLLHESMAYEALNEYRCDCCGSRTSQFQGGCFYTRPPPLLVLQLKRFATQFVNGTIIIQKNGRRVAVEDKLVIHALPSAGEWHAGQRRRGRQHRRSPDPVEPVEVTEAVEDAREGAECCPYYDPDKKCFSAALQEICDVSGGGGLAGRDGLKDEKHDSTGDGLLTTLAAAAPPSSLVRAIRCLYRLRSCVLHLGQSLHYGHYVSDFAATLNSCSAVRRRWRRVNDERVEVLSDEVVQARRAGCSDTYLLLYEKVAEERVWCPAEAVLPTPVYRSSEGGKT</sequence>
<dbReference type="EMBL" id="RHLC01000030">
    <property type="protein sequence ID" value="TPP51741.1"/>
    <property type="molecule type" value="Genomic_DNA"/>
</dbReference>
<evidence type="ECO:0000313" key="11">
    <source>
        <dbReference type="EMBL" id="TPP51741.1"/>
    </source>
</evidence>
<proteinExistence type="inferred from homology"/>
<feature type="region of interest" description="Disordered" evidence="9">
    <location>
        <begin position="930"/>
        <end position="982"/>
    </location>
</feature>
<dbReference type="GO" id="GO:0005829">
    <property type="term" value="C:cytosol"/>
    <property type="evidence" value="ECO:0007669"/>
    <property type="project" value="TreeGrafter"/>
</dbReference>
<name>A0A504XSJ6_LEIDO</name>
<dbReference type="VEuPathDB" id="TriTrypDB:LdCL_170018000"/>
<dbReference type="GO" id="GO:0016579">
    <property type="term" value="P:protein deubiquitination"/>
    <property type="evidence" value="ECO:0007669"/>
    <property type="project" value="InterPro"/>
</dbReference>
<dbReference type="VEuPathDB" id="TriTrypDB:LdBPK_171190.1"/>
<feature type="region of interest" description="Disordered" evidence="9">
    <location>
        <begin position="1074"/>
        <end position="1120"/>
    </location>
</feature>
<feature type="compositionally biased region" description="Basic residues" evidence="9">
    <location>
        <begin position="1380"/>
        <end position="1389"/>
    </location>
</feature>
<comment type="catalytic activity">
    <reaction evidence="1">
        <text>Thiol-dependent hydrolysis of ester, thioester, amide, peptide and isopeptide bonds formed by the C-terminal Gly of ubiquitin (a 76-residue protein attached to proteins as an intracellular targeting signal).</text>
        <dbReference type="EC" id="3.4.19.12"/>
    </reaction>
</comment>
<keyword evidence="4" id="KW-0645">Protease</keyword>
<dbReference type="InterPro" id="IPR038765">
    <property type="entry name" value="Papain-like_cys_pep_sf"/>
</dbReference>
<feature type="compositionally biased region" description="Basic residues" evidence="9">
    <location>
        <begin position="1804"/>
        <end position="1813"/>
    </location>
</feature>
<evidence type="ECO:0000256" key="3">
    <source>
        <dbReference type="ARBA" id="ARBA00012759"/>
    </source>
</evidence>
<feature type="compositionally biased region" description="Basic and acidic residues" evidence="9">
    <location>
        <begin position="807"/>
        <end position="820"/>
    </location>
</feature>
<reference evidence="12" key="1">
    <citation type="submission" date="2019-02" db="EMBL/GenBank/DDBJ databases">
        <title>FDA dAtabase for Regulatory Grade micrObial Sequences (FDA-ARGOS): Supporting development and validation of Infectious Disease Dx tests.</title>
        <authorList>
            <person name="Duncan R."/>
            <person name="Fisher C."/>
            <person name="Tallon L."/>
            <person name="Sadzewicz L."/>
            <person name="Sengamalay N."/>
            <person name="Ott S."/>
            <person name="Godinez A."/>
            <person name="Nagaraj S."/>
            <person name="Vavikolanu K."/>
            <person name="Nadendla S."/>
            <person name="Aluvathingal J."/>
            <person name="Sichtig H."/>
        </authorList>
    </citation>
    <scope>NUCLEOTIDE SEQUENCE [LARGE SCALE GENOMIC DNA]</scope>
    <source>
        <strain evidence="12">FDAARGOS_361</strain>
    </source>
</reference>
<feature type="region of interest" description="Disordered" evidence="9">
    <location>
        <begin position="1002"/>
        <end position="1047"/>
    </location>
</feature>
<dbReference type="CDD" id="cd02257">
    <property type="entry name" value="Peptidase_C19"/>
    <property type="match status" value="1"/>
</dbReference>
<evidence type="ECO:0000256" key="8">
    <source>
        <dbReference type="SAM" id="Coils"/>
    </source>
</evidence>
<feature type="compositionally biased region" description="Basic and acidic residues" evidence="9">
    <location>
        <begin position="956"/>
        <end position="966"/>
    </location>
</feature>
<dbReference type="Proteomes" id="UP000318447">
    <property type="component" value="Unassembled WGS sequence"/>
</dbReference>
<dbReference type="InterPro" id="IPR001394">
    <property type="entry name" value="Peptidase_C19_UCH"/>
</dbReference>
<keyword evidence="7" id="KW-0788">Thiol protease</keyword>
<evidence type="ECO:0000256" key="5">
    <source>
        <dbReference type="ARBA" id="ARBA00022786"/>
    </source>
</evidence>
<feature type="compositionally biased region" description="Polar residues" evidence="9">
    <location>
        <begin position="1009"/>
        <end position="1018"/>
    </location>
</feature>
<dbReference type="InterPro" id="IPR028889">
    <property type="entry name" value="USP"/>
</dbReference>
<keyword evidence="5" id="KW-0833">Ubl conjugation pathway</keyword>
<dbReference type="GO" id="GO:0006508">
    <property type="term" value="P:proteolysis"/>
    <property type="evidence" value="ECO:0007669"/>
    <property type="project" value="UniProtKB-KW"/>
</dbReference>
<comment type="caution">
    <text evidence="11">The sequence shown here is derived from an EMBL/GenBank/DDBJ whole genome shotgun (WGS) entry which is preliminary data.</text>
</comment>
<feature type="region of interest" description="Disordered" evidence="9">
    <location>
        <begin position="673"/>
        <end position="707"/>
    </location>
</feature>
<keyword evidence="8" id="KW-0175">Coiled coil</keyword>
<feature type="region of interest" description="Disordered" evidence="9">
    <location>
        <begin position="760"/>
        <end position="846"/>
    </location>
</feature>
<evidence type="ECO:0000256" key="2">
    <source>
        <dbReference type="ARBA" id="ARBA00009085"/>
    </source>
</evidence>
<feature type="region of interest" description="Disordered" evidence="9">
    <location>
        <begin position="1802"/>
        <end position="1822"/>
    </location>
</feature>
<dbReference type="SUPFAM" id="SSF54001">
    <property type="entry name" value="Cysteine proteinases"/>
    <property type="match status" value="1"/>
</dbReference>
<organism evidence="11 12">
    <name type="scientific">Leishmania donovani</name>
    <dbReference type="NCBI Taxonomy" id="5661"/>
    <lineage>
        <taxon>Eukaryota</taxon>
        <taxon>Discoba</taxon>
        <taxon>Euglenozoa</taxon>
        <taxon>Kinetoplastea</taxon>
        <taxon>Metakinetoplastina</taxon>
        <taxon>Trypanosomatida</taxon>
        <taxon>Trypanosomatidae</taxon>
        <taxon>Leishmaniinae</taxon>
        <taxon>Leishmania</taxon>
    </lineage>
</organism>
<feature type="domain" description="USP" evidence="10">
    <location>
        <begin position="1312"/>
        <end position="1973"/>
    </location>
</feature>
<evidence type="ECO:0000256" key="6">
    <source>
        <dbReference type="ARBA" id="ARBA00022801"/>
    </source>
</evidence>
<evidence type="ECO:0000256" key="7">
    <source>
        <dbReference type="ARBA" id="ARBA00022807"/>
    </source>
</evidence>
<gene>
    <name evidence="11" type="ORF">CGC21_4200</name>
</gene>
<feature type="region of interest" description="Disordered" evidence="9">
    <location>
        <begin position="181"/>
        <end position="200"/>
    </location>
</feature>
<feature type="region of interest" description="Disordered" evidence="9">
    <location>
        <begin position="1380"/>
        <end position="1417"/>
    </location>
</feature>
<feature type="compositionally biased region" description="Basic and acidic residues" evidence="9">
    <location>
        <begin position="1225"/>
        <end position="1235"/>
    </location>
</feature>
<feature type="region of interest" description="Disordered" evidence="9">
    <location>
        <begin position="1225"/>
        <end position="1265"/>
    </location>
</feature>
<evidence type="ECO:0000256" key="1">
    <source>
        <dbReference type="ARBA" id="ARBA00000707"/>
    </source>
</evidence>
<evidence type="ECO:0000259" key="10">
    <source>
        <dbReference type="PROSITE" id="PS50235"/>
    </source>
</evidence>
<accession>A0A504XSJ6</accession>
<dbReference type="InterPro" id="IPR050164">
    <property type="entry name" value="Peptidase_C19"/>
</dbReference>
<dbReference type="Gene3D" id="3.90.70.10">
    <property type="entry name" value="Cysteine proteinases"/>
    <property type="match status" value="1"/>
</dbReference>